<name>A0AA39Y9F2_9PEZI</name>
<proteinExistence type="predicted"/>
<dbReference type="AlphaFoldDB" id="A0AA39Y9F2"/>
<evidence type="ECO:0000313" key="2">
    <source>
        <dbReference type="Proteomes" id="UP001174936"/>
    </source>
</evidence>
<protein>
    <submittedName>
        <fullName evidence="1">Uncharacterized protein</fullName>
    </submittedName>
</protein>
<accession>A0AA39Y9F2</accession>
<evidence type="ECO:0000313" key="1">
    <source>
        <dbReference type="EMBL" id="KAK0648497.1"/>
    </source>
</evidence>
<organism evidence="1 2">
    <name type="scientific">Cercophora newfieldiana</name>
    <dbReference type="NCBI Taxonomy" id="92897"/>
    <lineage>
        <taxon>Eukaryota</taxon>
        <taxon>Fungi</taxon>
        <taxon>Dikarya</taxon>
        <taxon>Ascomycota</taxon>
        <taxon>Pezizomycotina</taxon>
        <taxon>Sordariomycetes</taxon>
        <taxon>Sordariomycetidae</taxon>
        <taxon>Sordariales</taxon>
        <taxon>Lasiosphaeriaceae</taxon>
        <taxon>Cercophora</taxon>
    </lineage>
</organism>
<sequence>MTLPVPSMSINGAWLVHVVQECLSPHLVAGGPGDGLKKAKNIFIPSEVPHVNVVDGCMFLVGLVTGELSSDRHFGQILPQRRSQSTHQTIHHIRRTIRLDHHQNTTT</sequence>
<keyword evidence="2" id="KW-1185">Reference proteome</keyword>
<gene>
    <name evidence="1" type="ORF">B0T16DRAFT_388715</name>
</gene>
<dbReference type="EMBL" id="JAULSV010000003">
    <property type="protein sequence ID" value="KAK0648497.1"/>
    <property type="molecule type" value="Genomic_DNA"/>
</dbReference>
<dbReference type="Proteomes" id="UP001174936">
    <property type="component" value="Unassembled WGS sequence"/>
</dbReference>
<comment type="caution">
    <text evidence="1">The sequence shown here is derived from an EMBL/GenBank/DDBJ whole genome shotgun (WGS) entry which is preliminary data.</text>
</comment>
<reference evidence="1" key="1">
    <citation type="submission" date="2023-06" db="EMBL/GenBank/DDBJ databases">
        <title>Genome-scale phylogeny and comparative genomics of the fungal order Sordariales.</title>
        <authorList>
            <consortium name="Lawrence Berkeley National Laboratory"/>
            <person name="Hensen N."/>
            <person name="Bonometti L."/>
            <person name="Westerberg I."/>
            <person name="Brannstrom I.O."/>
            <person name="Guillou S."/>
            <person name="Cros-Aarteil S."/>
            <person name="Calhoun S."/>
            <person name="Haridas S."/>
            <person name="Kuo A."/>
            <person name="Mondo S."/>
            <person name="Pangilinan J."/>
            <person name="Riley R."/>
            <person name="Labutti K."/>
            <person name="Andreopoulos B."/>
            <person name="Lipzen A."/>
            <person name="Chen C."/>
            <person name="Yanf M."/>
            <person name="Daum C."/>
            <person name="Ng V."/>
            <person name="Clum A."/>
            <person name="Steindorff A."/>
            <person name="Ohm R."/>
            <person name="Martin F."/>
            <person name="Silar P."/>
            <person name="Natvig D."/>
            <person name="Lalanne C."/>
            <person name="Gautier V."/>
            <person name="Ament-Velasquez S.L."/>
            <person name="Kruys A."/>
            <person name="Hutchinson M.I."/>
            <person name="Powell A.J."/>
            <person name="Barry K."/>
            <person name="Miller A.N."/>
            <person name="Grigoriev I.V."/>
            <person name="Debuchy R."/>
            <person name="Gladieux P."/>
            <person name="Thoren M.H."/>
            <person name="Johannesson H."/>
        </authorList>
    </citation>
    <scope>NUCLEOTIDE SEQUENCE</scope>
    <source>
        <strain evidence="1">SMH2532-1</strain>
    </source>
</reference>